<keyword evidence="3" id="KW-1185">Reference proteome</keyword>
<dbReference type="EMBL" id="FOHN01000003">
    <property type="protein sequence ID" value="SES79340.1"/>
    <property type="molecule type" value="Genomic_DNA"/>
</dbReference>
<name>A0A1H9ZCI9_9FIRM</name>
<dbReference type="OrthoDB" id="1766220at2"/>
<sequence length="326" mass="36533">MTNLLEFKEKLNHFYAKYGRFIWPVFKFIIAFIVFTLINQNIGYDQRLNNGLAVMALSIVGAFLPSTVLVLMAALFTAVHVYYVSVALSVILIMLFLILYFLCIRFMKNSGYVVLAVPILYLLKVPFAVPILLGLIAGPLSIIPMSCGIIVYYLFKIIKGANLVANGTSVEDILGVYKYVVDHVISNKEMILVIIVFGVTLLLTYFIRNLSIDYAFHFAILVGALANVLAFLIGGLILTVAMNLTFIIAGSAVSGVIVLIIQFFRLNLDYSTVEFTQFEDDDYYYYVKAVPKVKITVPKKDVKRINGENHDKADDAISESVEELER</sequence>
<protein>
    <submittedName>
        <fullName evidence="2">Uncharacterized protein</fullName>
    </submittedName>
</protein>
<evidence type="ECO:0000313" key="2">
    <source>
        <dbReference type="EMBL" id="SES79340.1"/>
    </source>
</evidence>
<feature type="transmembrane region" description="Helical" evidence="1">
    <location>
        <begin position="214"/>
        <end position="237"/>
    </location>
</feature>
<feature type="transmembrane region" description="Helical" evidence="1">
    <location>
        <begin position="20"/>
        <end position="39"/>
    </location>
</feature>
<gene>
    <name evidence="2" type="ORF">SAMN04487772_103136</name>
</gene>
<dbReference type="RefSeq" id="WP_092476310.1">
    <property type="nucleotide sequence ID" value="NZ_FOHN01000003.1"/>
</dbReference>
<keyword evidence="1" id="KW-1133">Transmembrane helix</keyword>
<dbReference type="Proteomes" id="UP000199800">
    <property type="component" value="Unassembled WGS sequence"/>
</dbReference>
<feature type="transmembrane region" description="Helical" evidence="1">
    <location>
        <begin position="51"/>
        <end position="76"/>
    </location>
</feature>
<feature type="transmembrane region" description="Helical" evidence="1">
    <location>
        <begin position="190"/>
        <end position="208"/>
    </location>
</feature>
<accession>A0A1H9ZCI9</accession>
<feature type="transmembrane region" description="Helical" evidence="1">
    <location>
        <begin position="82"/>
        <end position="103"/>
    </location>
</feature>
<reference evidence="2 3" key="1">
    <citation type="submission" date="2016-10" db="EMBL/GenBank/DDBJ databases">
        <authorList>
            <person name="de Groot N.N."/>
        </authorList>
    </citation>
    <scope>NUCLEOTIDE SEQUENCE [LARGE SCALE GENOMIC DNA]</scope>
    <source>
        <strain evidence="2 3">DSM 1801</strain>
    </source>
</reference>
<dbReference type="AlphaFoldDB" id="A0A1H9ZCI9"/>
<evidence type="ECO:0000256" key="1">
    <source>
        <dbReference type="SAM" id="Phobius"/>
    </source>
</evidence>
<organism evidence="2 3">
    <name type="scientific">[Clostridium] polysaccharolyticum</name>
    <dbReference type="NCBI Taxonomy" id="29364"/>
    <lineage>
        <taxon>Bacteria</taxon>
        <taxon>Bacillati</taxon>
        <taxon>Bacillota</taxon>
        <taxon>Clostridia</taxon>
        <taxon>Lachnospirales</taxon>
        <taxon>Lachnospiraceae</taxon>
    </lineage>
</organism>
<proteinExistence type="predicted"/>
<feature type="transmembrane region" description="Helical" evidence="1">
    <location>
        <begin position="244"/>
        <end position="264"/>
    </location>
</feature>
<keyword evidence="1" id="KW-0812">Transmembrane</keyword>
<dbReference type="STRING" id="29364.SAMN04487772_103136"/>
<keyword evidence="1" id="KW-0472">Membrane</keyword>
<evidence type="ECO:0000313" key="3">
    <source>
        <dbReference type="Proteomes" id="UP000199800"/>
    </source>
</evidence>
<feature type="transmembrane region" description="Helical" evidence="1">
    <location>
        <begin position="110"/>
        <end position="129"/>
    </location>
</feature>